<organism evidence="2 3">
    <name type="scientific">Ignelater luminosus</name>
    <name type="common">Cucubano</name>
    <name type="synonym">Pyrophorus luminosus</name>
    <dbReference type="NCBI Taxonomy" id="2038154"/>
    <lineage>
        <taxon>Eukaryota</taxon>
        <taxon>Metazoa</taxon>
        <taxon>Ecdysozoa</taxon>
        <taxon>Arthropoda</taxon>
        <taxon>Hexapoda</taxon>
        <taxon>Insecta</taxon>
        <taxon>Pterygota</taxon>
        <taxon>Neoptera</taxon>
        <taxon>Endopterygota</taxon>
        <taxon>Coleoptera</taxon>
        <taxon>Polyphaga</taxon>
        <taxon>Elateriformia</taxon>
        <taxon>Elateroidea</taxon>
        <taxon>Elateridae</taxon>
        <taxon>Agrypninae</taxon>
        <taxon>Pyrophorini</taxon>
        <taxon>Ignelater</taxon>
    </lineage>
</organism>
<evidence type="ECO:0000256" key="1">
    <source>
        <dbReference type="SAM" id="MobiDB-lite"/>
    </source>
</evidence>
<feature type="compositionally biased region" description="Polar residues" evidence="1">
    <location>
        <begin position="354"/>
        <end position="373"/>
    </location>
</feature>
<comment type="caution">
    <text evidence="2">The sequence shown here is derived from an EMBL/GenBank/DDBJ whole genome shotgun (WGS) entry which is preliminary data.</text>
</comment>
<dbReference type="OrthoDB" id="6598508at2759"/>
<dbReference type="Proteomes" id="UP000801492">
    <property type="component" value="Unassembled WGS sequence"/>
</dbReference>
<name>A0A8K0G1W3_IGNLU</name>
<proteinExistence type="predicted"/>
<feature type="region of interest" description="Disordered" evidence="1">
    <location>
        <begin position="347"/>
        <end position="373"/>
    </location>
</feature>
<protein>
    <submittedName>
        <fullName evidence="2">Uncharacterized protein</fullName>
    </submittedName>
</protein>
<dbReference type="AlphaFoldDB" id="A0A8K0G1W3"/>
<evidence type="ECO:0000313" key="2">
    <source>
        <dbReference type="EMBL" id="KAF2885237.1"/>
    </source>
</evidence>
<reference evidence="2" key="1">
    <citation type="submission" date="2019-08" db="EMBL/GenBank/DDBJ databases">
        <title>The genome of the North American firefly Photinus pyralis.</title>
        <authorList>
            <consortium name="Photinus pyralis genome working group"/>
            <person name="Fallon T.R."/>
            <person name="Sander Lower S.E."/>
            <person name="Weng J.-K."/>
        </authorList>
    </citation>
    <scope>NUCLEOTIDE SEQUENCE</scope>
    <source>
        <strain evidence="2">TRF0915ILg1</strain>
        <tissue evidence="2">Whole body</tissue>
    </source>
</reference>
<sequence length="710" mass="80063">MSQIKSRLKAAYENVEFYASSTWVHSSHAYQKANQDLYVKEIKVRDALADEPTRPRTVQDSIPQSKLAQYSNYEYNESRELCYASGASNISFYYPCVYSRNSIKEPWMLPEVEQLFIWFTYAPDFSILELLRSEELGHLDEQEKLKVEQNSSSRWHDFHEVSPVFYEIFERTPGKPRYTSSPPVSESDLAKYIPSELKIQTFEDMILRLKIKSDKVKLLWSDHSRLKSEISIKETRMNVLKSPLGNYFLLEEPEATAPSTIESPKQKPAKINLATDEHQAKTCDFGQLQNLADSIKTLETLIFNSTRQVPVPSFPTNNFSNYEIPETIPKPEVAPTRRLYSAVLQGLTSDKKQTSSTDVNTPSNSSAKDHSSFSVTSTLKTTSSCFSTENSSVTTLTPIHKTASTLPKNMMPCVDQTTQWTPQPSYWGTSNNNNNNNSTQIKNYAQVNQEPIKSTSMELNFASLKPPPCQKAETSHVPLKLTSLPSSTTITASYSDACSTSMVNSSAPNIPCPPVNVTNIPGYSISNAYLGNTYPNNNVCFNNSMYSNNYFNNNTYHFNSQYATNFQNNSYTATSFPNNLYTNNTFQTNQISSMNSRNVFPQFNRQPYPSTPAHISSPHSMWFVQHNRPSSTLYSVAHFTTQPYLFLPPPPPSTSATIYSTTKAKSKMDTSDALRKTSFDYAVVPCTYDTTAYLYIAYASALGNAESKFI</sequence>
<keyword evidence="3" id="KW-1185">Reference proteome</keyword>
<accession>A0A8K0G1W3</accession>
<gene>
    <name evidence="2" type="ORF">ILUMI_20956</name>
</gene>
<dbReference type="EMBL" id="VTPC01089976">
    <property type="protein sequence ID" value="KAF2885237.1"/>
    <property type="molecule type" value="Genomic_DNA"/>
</dbReference>
<evidence type="ECO:0000313" key="3">
    <source>
        <dbReference type="Proteomes" id="UP000801492"/>
    </source>
</evidence>